<protein>
    <submittedName>
        <fullName evidence="8">Sugar ABC transporter permease</fullName>
    </submittedName>
</protein>
<reference evidence="8 9" key="1">
    <citation type="submission" date="2016-05" db="EMBL/GenBank/DDBJ databases">
        <title>Genomic Taxonomy of the Vibrionaceae.</title>
        <authorList>
            <person name="Gomez-Gil B."/>
            <person name="Enciso-Ibarra J."/>
        </authorList>
    </citation>
    <scope>NUCLEOTIDE SEQUENCE [LARGE SCALE GENOMIC DNA]</scope>
    <source>
        <strain evidence="8 9">CAIM 1920</strain>
    </source>
</reference>
<accession>A0A1C3ER88</accession>
<keyword evidence="5 7" id="KW-1133">Transmembrane helix</keyword>
<dbReference type="GO" id="GO:0005886">
    <property type="term" value="C:plasma membrane"/>
    <property type="evidence" value="ECO:0007669"/>
    <property type="project" value="UniProtKB-SubCell"/>
</dbReference>
<dbReference type="PANTHER" id="PTHR32196:SF19">
    <property type="entry name" value="GALACTOFURANOSE TRANSPORTER PERMEASE PROTEIN YTFT"/>
    <property type="match status" value="1"/>
</dbReference>
<feature type="transmembrane region" description="Helical" evidence="7">
    <location>
        <begin position="214"/>
        <end position="233"/>
    </location>
</feature>
<feature type="transmembrane region" description="Helical" evidence="7">
    <location>
        <begin position="84"/>
        <end position="108"/>
    </location>
</feature>
<evidence type="ECO:0000256" key="3">
    <source>
        <dbReference type="ARBA" id="ARBA00022475"/>
    </source>
</evidence>
<name>A0A1C3ER88_9GAMM</name>
<dbReference type="STRING" id="1080227.A8L45_03515"/>
<evidence type="ECO:0000256" key="2">
    <source>
        <dbReference type="ARBA" id="ARBA00007942"/>
    </source>
</evidence>
<evidence type="ECO:0000256" key="6">
    <source>
        <dbReference type="ARBA" id="ARBA00023136"/>
    </source>
</evidence>
<organism evidence="8 9">
    <name type="scientific">Veronia pacifica</name>
    <dbReference type="NCBI Taxonomy" id="1080227"/>
    <lineage>
        <taxon>Bacteria</taxon>
        <taxon>Pseudomonadati</taxon>
        <taxon>Pseudomonadota</taxon>
        <taxon>Gammaproteobacteria</taxon>
        <taxon>Vibrionales</taxon>
        <taxon>Vibrionaceae</taxon>
        <taxon>Veronia</taxon>
    </lineage>
</organism>
<feature type="transmembrane region" description="Helical" evidence="7">
    <location>
        <begin position="51"/>
        <end position="78"/>
    </location>
</feature>
<dbReference type="PANTHER" id="PTHR32196">
    <property type="entry name" value="ABC TRANSPORTER PERMEASE PROTEIN YPHD-RELATED-RELATED"/>
    <property type="match status" value="1"/>
</dbReference>
<feature type="transmembrane region" description="Helical" evidence="7">
    <location>
        <begin position="297"/>
        <end position="315"/>
    </location>
</feature>
<keyword evidence="3" id="KW-1003">Cell membrane</keyword>
<evidence type="ECO:0000256" key="1">
    <source>
        <dbReference type="ARBA" id="ARBA00004429"/>
    </source>
</evidence>
<dbReference type="AlphaFoldDB" id="A0A1C3ER88"/>
<feature type="transmembrane region" description="Helical" evidence="7">
    <location>
        <begin position="245"/>
        <end position="263"/>
    </location>
</feature>
<feature type="transmembrane region" description="Helical" evidence="7">
    <location>
        <begin position="6"/>
        <end position="30"/>
    </location>
</feature>
<dbReference type="CDD" id="cd06579">
    <property type="entry name" value="TM_PBP1_transp_AraH_like"/>
    <property type="match status" value="1"/>
</dbReference>
<sequence>MINNSVFWPALSLFLLIIANGVFDPGFLTVEIKNGHLFGSLIDIANRASPIALLALGMTLVIATGGIDLSVGAVVAIAGATSAYLISIVQIESLLSIVAITLLVAGIAGAWNGLLVIYIGIQPIIATLMLMVAGRGVAQLITDGQVLTFNFPAFEFIGNGYLLGIPTPVIIVLIMYGLTAWLMKATSLGLFIASVGGNPKASHYLGLNEKFTKMFVYAFCGICAGLAGMILAADIKGADANNAGLWSELDAILAVVIGGTALIGGKFYLWSTLIGVLLLQTITTTILTNGIPAQFTFVIKSVVVVLVMLLLSAKFRQSVKGLLKKGAQDAD</sequence>
<comment type="subcellular location">
    <subcellularLocation>
        <location evidence="1">Cell inner membrane</location>
        <topology evidence="1">Multi-pass membrane protein</topology>
    </subcellularLocation>
</comment>
<dbReference type="GO" id="GO:0022857">
    <property type="term" value="F:transmembrane transporter activity"/>
    <property type="evidence" value="ECO:0007669"/>
    <property type="project" value="InterPro"/>
</dbReference>
<evidence type="ECO:0000313" key="8">
    <source>
        <dbReference type="EMBL" id="ODA35740.1"/>
    </source>
</evidence>
<evidence type="ECO:0000256" key="7">
    <source>
        <dbReference type="SAM" id="Phobius"/>
    </source>
</evidence>
<keyword evidence="9" id="KW-1185">Reference proteome</keyword>
<dbReference type="InterPro" id="IPR001851">
    <property type="entry name" value="ABC_transp_permease"/>
</dbReference>
<evidence type="ECO:0000256" key="5">
    <source>
        <dbReference type="ARBA" id="ARBA00022989"/>
    </source>
</evidence>
<keyword evidence="6 7" id="KW-0472">Membrane</keyword>
<dbReference type="EMBL" id="LYBM01000003">
    <property type="protein sequence ID" value="ODA35740.1"/>
    <property type="molecule type" value="Genomic_DNA"/>
</dbReference>
<dbReference type="Proteomes" id="UP000094936">
    <property type="component" value="Unassembled WGS sequence"/>
</dbReference>
<proteinExistence type="inferred from homology"/>
<feature type="transmembrane region" description="Helical" evidence="7">
    <location>
        <begin position="161"/>
        <end position="182"/>
    </location>
</feature>
<comment type="caution">
    <text evidence="8">The sequence shown here is derived from an EMBL/GenBank/DDBJ whole genome shotgun (WGS) entry which is preliminary data.</text>
</comment>
<feature type="transmembrane region" description="Helical" evidence="7">
    <location>
        <begin position="270"/>
        <end position="291"/>
    </location>
</feature>
<feature type="transmembrane region" description="Helical" evidence="7">
    <location>
        <begin position="115"/>
        <end position="141"/>
    </location>
</feature>
<evidence type="ECO:0000313" key="9">
    <source>
        <dbReference type="Proteomes" id="UP000094936"/>
    </source>
</evidence>
<keyword evidence="4 7" id="KW-0812">Transmembrane</keyword>
<evidence type="ECO:0000256" key="4">
    <source>
        <dbReference type="ARBA" id="ARBA00022692"/>
    </source>
</evidence>
<gene>
    <name evidence="8" type="ORF">A8L45_03515</name>
</gene>
<dbReference type="Pfam" id="PF02653">
    <property type="entry name" value="BPD_transp_2"/>
    <property type="match status" value="1"/>
</dbReference>
<comment type="similarity">
    <text evidence="2">Belongs to the binding-protein-dependent transport system permease family. AraH/RbsC subfamily.</text>
</comment>